<sequence>MAFALGVEGWSQEQNNLDRTFNQLNQSLKQAQNGGDKRIIIKARLQLGYFCEDNGVYTEALDQYNKALLLISTNETDSIYLGTLDRIGGVHMLLKNYDTAIGYFEKSKNIAENTGHDYLLGVSYSGLGDCYEKKGNYIMALEYQNKCLEVFERLQNTKGLTLVYESLGSIYEDLQDYEKAKFFFEKAYHLNGALKNNKSANILNNLGDVFRKTGDYSQGIKYTKESLSIAQLLGDREEEASAYKDLAKAYDLANKPKMAFASLASFVAIDEENEKLYRANQASALQNIYDTREKELRIKQLLHDGEINRFQKWLLAACVIICLVLTTFWFLYMRRKRREILRLQTYEKRLLKSELERKQIEEENLQREVQIKNSALSRYSLQLAQKNKMLSNLSLSLKNSLDRTNLDLKRKLKNVVKDIETNLTQEQEWDEFLAFFKEIHPQFIKKLNDEALSVLSPAELRLGMLLKLNLSSKEIASILHLTPDSVRVARYRLRKKLLIDSKEELSTYLTRL</sequence>
<dbReference type="InterPro" id="IPR019734">
    <property type="entry name" value="TPR_rpt"/>
</dbReference>
<keyword evidence="8" id="KW-0812">Transmembrane</keyword>
<keyword evidence="7" id="KW-0175">Coiled coil</keyword>
<dbReference type="RefSeq" id="WP_192460830.1">
    <property type="nucleotide sequence ID" value="NZ_JACYFJ010000001.1"/>
</dbReference>
<evidence type="ECO:0000313" key="10">
    <source>
        <dbReference type="EMBL" id="MFC4095492.1"/>
    </source>
</evidence>
<name>A0ABV8JKX5_9FLAO</name>
<dbReference type="SMART" id="SM00421">
    <property type="entry name" value="HTH_LUXR"/>
    <property type="match status" value="1"/>
</dbReference>
<dbReference type="SMART" id="SM00028">
    <property type="entry name" value="TPR"/>
    <property type="match status" value="6"/>
</dbReference>
<feature type="transmembrane region" description="Helical" evidence="8">
    <location>
        <begin position="313"/>
        <end position="332"/>
    </location>
</feature>
<evidence type="ECO:0000256" key="7">
    <source>
        <dbReference type="SAM" id="Coils"/>
    </source>
</evidence>
<keyword evidence="8" id="KW-0472">Membrane</keyword>
<evidence type="ECO:0000256" key="1">
    <source>
        <dbReference type="ARBA" id="ARBA00004496"/>
    </source>
</evidence>
<dbReference type="InterPro" id="IPR000792">
    <property type="entry name" value="Tscrpt_reg_LuxR_C"/>
</dbReference>
<feature type="domain" description="HTH luxR-type" evidence="9">
    <location>
        <begin position="452"/>
        <end position="509"/>
    </location>
</feature>
<dbReference type="Gene3D" id="1.10.10.10">
    <property type="entry name" value="Winged helix-like DNA-binding domain superfamily/Winged helix DNA-binding domain"/>
    <property type="match status" value="1"/>
</dbReference>
<evidence type="ECO:0000259" key="9">
    <source>
        <dbReference type="SMART" id="SM00421"/>
    </source>
</evidence>
<dbReference type="PANTHER" id="PTHR46630">
    <property type="entry name" value="TETRATRICOPEPTIDE REPEAT PROTEIN 29"/>
    <property type="match status" value="1"/>
</dbReference>
<evidence type="ECO:0000256" key="2">
    <source>
        <dbReference type="ARBA" id="ARBA00022490"/>
    </source>
</evidence>
<gene>
    <name evidence="10" type="ORF">ACFOUT_06380</name>
</gene>
<dbReference type="Pfam" id="PF13181">
    <property type="entry name" value="TPR_8"/>
    <property type="match status" value="1"/>
</dbReference>
<feature type="repeat" description="TPR" evidence="6">
    <location>
        <begin position="161"/>
        <end position="194"/>
    </location>
</feature>
<dbReference type="Gene3D" id="1.25.40.10">
    <property type="entry name" value="Tetratricopeptide repeat domain"/>
    <property type="match status" value="2"/>
</dbReference>
<evidence type="ECO:0000256" key="8">
    <source>
        <dbReference type="SAM" id="Phobius"/>
    </source>
</evidence>
<evidence type="ECO:0000256" key="6">
    <source>
        <dbReference type="PROSITE-ProRule" id="PRU00339"/>
    </source>
</evidence>
<keyword evidence="2" id="KW-0963">Cytoplasm</keyword>
<dbReference type="InterPro" id="IPR036388">
    <property type="entry name" value="WH-like_DNA-bd_sf"/>
</dbReference>
<dbReference type="PANTHER" id="PTHR46630:SF1">
    <property type="entry name" value="TETRATRICOPEPTIDE REPEAT PROTEIN 29"/>
    <property type="match status" value="1"/>
</dbReference>
<comment type="caution">
    <text evidence="10">The sequence shown here is derived from an EMBL/GenBank/DDBJ whole genome shotgun (WGS) entry which is preliminary data.</text>
</comment>
<dbReference type="EMBL" id="JBHSAW010000004">
    <property type="protein sequence ID" value="MFC4095492.1"/>
    <property type="molecule type" value="Genomic_DNA"/>
</dbReference>
<accession>A0ABV8JKX5</accession>
<evidence type="ECO:0000256" key="4">
    <source>
        <dbReference type="ARBA" id="ARBA00022803"/>
    </source>
</evidence>
<evidence type="ECO:0000256" key="5">
    <source>
        <dbReference type="ARBA" id="ARBA00038253"/>
    </source>
</evidence>
<feature type="coiled-coil region" evidence="7">
    <location>
        <begin position="343"/>
        <end position="375"/>
    </location>
</feature>
<dbReference type="InterPro" id="IPR011990">
    <property type="entry name" value="TPR-like_helical_dom_sf"/>
</dbReference>
<dbReference type="Pfam" id="PF13424">
    <property type="entry name" value="TPR_12"/>
    <property type="match status" value="2"/>
</dbReference>
<dbReference type="InterPro" id="IPR051476">
    <property type="entry name" value="Bac_ResReg_Asp_Phosphatase"/>
</dbReference>
<comment type="subcellular location">
    <subcellularLocation>
        <location evidence="1">Cytoplasm</location>
    </subcellularLocation>
</comment>
<organism evidence="10 11">
    <name type="scientific">Euzebyella saccharophila</name>
    <dbReference type="NCBI Taxonomy" id="679664"/>
    <lineage>
        <taxon>Bacteria</taxon>
        <taxon>Pseudomonadati</taxon>
        <taxon>Bacteroidota</taxon>
        <taxon>Flavobacteriia</taxon>
        <taxon>Flavobacteriales</taxon>
        <taxon>Flavobacteriaceae</taxon>
        <taxon>Euzebyella</taxon>
    </lineage>
</organism>
<dbReference type="Proteomes" id="UP001595814">
    <property type="component" value="Unassembled WGS sequence"/>
</dbReference>
<dbReference type="SUPFAM" id="SSF46894">
    <property type="entry name" value="C-terminal effector domain of the bipartite response regulators"/>
    <property type="match status" value="1"/>
</dbReference>
<proteinExistence type="inferred from homology"/>
<evidence type="ECO:0000313" key="11">
    <source>
        <dbReference type="Proteomes" id="UP001595814"/>
    </source>
</evidence>
<protein>
    <submittedName>
        <fullName evidence="10">Tetratricopeptide repeat protein</fullName>
    </submittedName>
</protein>
<keyword evidence="3" id="KW-0677">Repeat</keyword>
<evidence type="ECO:0000256" key="3">
    <source>
        <dbReference type="ARBA" id="ARBA00022737"/>
    </source>
</evidence>
<keyword evidence="11" id="KW-1185">Reference proteome</keyword>
<reference evidence="11" key="1">
    <citation type="journal article" date="2019" name="Int. J. Syst. Evol. Microbiol.">
        <title>The Global Catalogue of Microorganisms (GCM) 10K type strain sequencing project: providing services to taxonomists for standard genome sequencing and annotation.</title>
        <authorList>
            <consortium name="The Broad Institute Genomics Platform"/>
            <consortium name="The Broad Institute Genome Sequencing Center for Infectious Disease"/>
            <person name="Wu L."/>
            <person name="Ma J."/>
        </authorList>
    </citation>
    <scope>NUCLEOTIDE SEQUENCE [LARGE SCALE GENOMIC DNA]</scope>
    <source>
        <strain evidence="11">CECT 7477</strain>
    </source>
</reference>
<keyword evidence="4 6" id="KW-0802">TPR repeat</keyword>
<keyword evidence="8" id="KW-1133">Transmembrane helix</keyword>
<dbReference type="InterPro" id="IPR016032">
    <property type="entry name" value="Sig_transdc_resp-reg_C-effctor"/>
</dbReference>
<dbReference type="PROSITE" id="PS50005">
    <property type="entry name" value="TPR"/>
    <property type="match status" value="1"/>
</dbReference>
<dbReference type="SUPFAM" id="SSF48452">
    <property type="entry name" value="TPR-like"/>
    <property type="match status" value="2"/>
</dbReference>
<comment type="similarity">
    <text evidence="5">Belongs to the Rap family.</text>
</comment>